<protein>
    <recommendedName>
        <fullName evidence="2">Proliferating cell nuclear antigen PCNA N-terminal domain-containing protein</fullName>
    </recommendedName>
</protein>
<dbReference type="Gene3D" id="3.70.10.10">
    <property type="match status" value="1"/>
</dbReference>
<evidence type="ECO:0000313" key="4">
    <source>
        <dbReference type="Proteomes" id="UP000483820"/>
    </source>
</evidence>
<sequence length="262" mass="30320">MFEAKFRNLAIFRQLINTVDKTVNLLNFSCDINGMSMESMNGAKCIYISMFWPKSEFQKYFCDKKTGWTIDAKILSKTLKMSELDSETCILKLTDDNPDEILVEFNNAQSGLVRKVYMKLMEHEDIYFPAFSNVDIKFIIDSKDFQQEIAKMISCKKVQIQATENSVIFKGKTDLQRIHIEFPLHSNHNNDTSLEVMDSYFRDNNSVFLRKMVTKASKMSGRSETVELKFLNGICCVEYKIRDNGHIRFFLAPVVDGASMHQ</sequence>
<dbReference type="PANTHER" id="PTHR11352:SF0">
    <property type="entry name" value="PROLIFERATING CELL NUCLEAR ANTIGEN"/>
    <property type="match status" value="1"/>
</dbReference>
<dbReference type="AlphaFoldDB" id="A0A6A5GWP5"/>
<dbReference type="RefSeq" id="XP_003094550.2">
    <property type="nucleotide sequence ID" value="XM_003094502.2"/>
</dbReference>
<dbReference type="GO" id="GO:0003677">
    <property type="term" value="F:DNA binding"/>
    <property type="evidence" value="ECO:0007669"/>
    <property type="project" value="UniProtKB-KW"/>
</dbReference>
<feature type="domain" description="Proliferating cell nuclear antigen PCNA N-terminal" evidence="2">
    <location>
        <begin position="1"/>
        <end position="122"/>
    </location>
</feature>
<dbReference type="KEGG" id="crq:GCK72_015303"/>
<dbReference type="NCBIfam" id="TIGR00590">
    <property type="entry name" value="pcna"/>
    <property type="match status" value="1"/>
</dbReference>
<dbReference type="InterPro" id="IPR000730">
    <property type="entry name" value="Pr_cel_nuc_antig"/>
</dbReference>
<dbReference type="Proteomes" id="UP000483820">
    <property type="component" value="Chromosome IV"/>
</dbReference>
<dbReference type="GO" id="GO:0030337">
    <property type="term" value="F:DNA polymerase processivity factor activity"/>
    <property type="evidence" value="ECO:0007669"/>
    <property type="project" value="InterPro"/>
</dbReference>
<dbReference type="InterPro" id="IPR046938">
    <property type="entry name" value="DNA_clamp_sf"/>
</dbReference>
<dbReference type="SUPFAM" id="SSF55979">
    <property type="entry name" value="DNA clamp"/>
    <property type="match status" value="2"/>
</dbReference>
<dbReference type="GeneID" id="9804506"/>
<evidence type="ECO:0000313" key="3">
    <source>
        <dbReference type="EMBL" id="KAF1758843.1"/>
    </source>
</evidence>
<dbReference type="GO" id="GO:0006272">
    <property type="term" value="P:leading strand elongation"/>
    <property type="evidence" value="ECO:0007669"/>
    <property type="project" value="TreeGrafter"/>
</dbReference>
<evidence type="ECO:0000259" key="2">
    <source>
        <dbReference type="Pfam" id="PF00705"/>
    </source>
</evidence>
<comment type="caution">
    <text evidence="3">The sequence shown here is derived from an EMBL/GenBank/DDBJ whole genome shotgun (WGS) entry which is preliminary data.</text>
</comment>
<dbReference type="CDD" id="cd00577">
    <property type="entry name" value="PCNA"/>
    <property type="match status" value="1"/>
</dbReference>
<dbReference type="CTD" id="9804506"/>
<reference evidence="3 4" key="1">
    <citation type="submission" date="2019-12" db="EMBL/GenBank/DDBJ databases">
        <title>Chromosome-level assembly of the Caenorhabditis remanei genome.</title>
        <authorList>
            <person name="Teterina A.A."/>
            <person name="Willis J.H."/>
            <person name="Phillips P.C."/>
        </authorList>
    </citation>
    <scope>NUCLEOTIDE SEQUENCE [LARGE SCALE GENOMIC DNA]</scope>
    <source>
        <strain evidence="3 4">PX506</strain>
        <tissue evidence="3">Whole organism</tissue>
    </source>
</reference>
<dbReference type="InterPro" id="IPR022648">
    <property type="entry name" value="Pr_cel_nuc_antig_N"/>
</dbReference>
<evidence type="ECO:0000256" key="1">
    <source>
        <dbReference type="ARBA" id="ARBA00023125"/>
    </source>
</evidence>
<name>A0A6A5GWP5_CAERE</name>
<gene>
    <name evidence="3" type="ORF">GCK72_015303</name>
</gene>
<keyword evidence="1" id="KW-0238">DNA-binding</keyword>
<proteinExistence type="predicted"/>
<dbReference type="Pfam" id="PF00705">
    <property type="entry name" value="PCNA_N"/>
    <property type="match status" value="1"/>
</dbReference>
<dbReference type="PANTHER" id="PTHR11352">
    <property type="entry name" value="PROLIFERATING CELL NUCLEAR ANTIGEN"/>
    <property type="match status" value="1"/>
</dbReference>
<dbReference type="EMBL" id="WUAV01000004">
    <property type="protein sequence ID" value="KAF1758843.1"/>
    <property type="molecule type" value="Genomic_DNA"/>
</dbReference>
<accession>A0A6A5GWP5</accession>
<dbReference type="GO" id="GO:0006275">
    <property type="term" value="P:regulation of DNA replication"/>
    <property type="evidence" value="ECO:0007669"/>
    <property type="project" value="InterPro"/>
</dbReference>
<organism evidence="3 4">
    <name type="scientific">Caenorhabditis remanei</name>
    <name type="common">Caenorhabditis vulgaris</name>
    <dbReference type="NCBI Taxonomy" id="31234"/>
    <lineage>
        <taxon>Eukaryota</taxon>
        <taxon>Metazoa</taxon>
        <taxon>Ecdysozoa</taxon>
        <taxon>Nematoda</taxon>
        <taxon>Chromadorea</taxon>
        <taxon>Rhabditida</taxon>
        <taxon>Rhabditina</taxon>
        <taxon>Rhabditomorpha</taxon>
        <taxon>Rhabditoidea</taxon>
        <taxon>Rhabditidae</taxon>
        <taxon>Peloderinae</taxon>
        <taxon>Caenorhabditis</taxon>
    </lineage>
</organism>
<dbReference type="PRINTS" id="PR00339">
    <property type="entry name" value="PCNACYCLIN"/>
</dbReference>